<evidence type="ECO:0000256" key="3">
    <source>
        <dbReference type="ARBA" id="ARBA00022694"/>
    </source>
</evidence>
<comment type="caution">
    <text evidence="5">The sequence shown here is derived from an EMBL/GenBank/DDBJ whole genome shotgun (WGS) entry which is preliminary data.</text>
</comment>
<keyword evidence="3" id="KW-0819">tRNA processing</keyword>
<protein>
    <submittedName>
        <fullName evidence="5">tRNA guanosine(34) transglycosylase Tgt</fullName>
        <ecNumber evidence="5">2.4.2.29</ecNumber>
    </submittedName>
</protein>
<dbReference type="SUPFAM" id="SSF51713">
    <property type="entry name" value="tRNA-guanine transglycosylase"/>
    <property type="match status" value="1"/>
</dbReference>
<dbReference type="GO" id="GO:0005737">
    <property type="term" value="C:cytoplasm"/>
    <property type="evidence" value="ECO:0007669"/>
    <property type="project" value="TreeGrafter"/>
</dbReference>
<keyword evidence="2 5" id="KW-0808">Transferase</keyword>
<dbReference type="EC" id="2.4.2.29" evidence="5"/>
<dbReference type="AlphaFoldDB" id="A0A847VCM9"/>
<accession>A0A847VCM9</accession>
<dbReference type="InterPro" id="IPR002616">
    <property type="entry name" value="tRNA_ribo_trans-like"/>
</dbReference>
<evidence type="ECO:0000256" key="2">
    <source>
        <dbReference type="ARBA" id="ARBA00022679"/>
    </source>
</evidence>
<dbReference type="InterPro" id="IPR004803">
    <property type="entry name" value="TGT"/>
</dbReference>
<keyword evidence="1 5" id="KW-0328">Glycosyltransferase</keyword>
<dbReference type="GO" id="GO:0002099">
    <property type="term" value="P:tRNA wobble guanine modification"/>
    <property type="evidence" value="ECO:0007669"/>
    <property type="project" value="TreeGrafter"/>
</dbReference>
<dbReference type="PANTHER" id="PTHR46499:SF1">
    <property type="entry name" value="QUEUINE TRNA-RIBOSYLTRANSFERASE"/>
    <property type="match status" value="1"/>
</dbReference>
<sequence>MDLDILKRKLFFMPDATKGAVRYLTTEQLESTGTEAIVTNTLHLLISPGPDTIQQLGGIKKMMNWNGIVFTDSGGFQLFSLLHSKKWEGEIDDNGAVFKSPKQGDIYKLTPETSIDIQMKIGSDVLVALDDCRDTEIEREDAERSVERTLEWAVRCKNHFEKEYGGTQQTDKLLTCVVQGANYLDLREYCAKELVRIGFDGYNFGGYVVNKDGELVEEEMKVVIDNVPEDKIRYAMGVGKPEDIIRGVGLGYNLFDTVLVTRNARHGTVYTSDGILRVKNSEMALDLKPIDSKCSCECCKNYSRAYVHHMLRNGEATALTLLTIHNLTHYQELIEKLNKQKLERISKK</sequence>
<gene>
    <name evidence="5" type="primary">tgt</name>
    <name evidence="5" type="ORF">GX888_00845</name>
</gene>
<dbReference type="GO" id="GO:0008479">
    <property type="term" value="F:tRNA-guanosine(34) queuine transglycosylase activity"/>
    <property type="evidence" value="ECO:0007669"/>
    <property type="project" value="InterPro"/>
</dbReference>
<name>A0A847VCM9_9BACT</name>
<evidence type="ECO:0000256" key="1">
    <source>
        <dbReference type="ARBA" id="ARBA00022676"/>
    </source>
</evidence>
<dbReference type="Proteomes" id="UP000564033">
    <property type="component" value="Unassembled WGS sequence"/>
</dbReference>
<feature type="domain" description="tRNA-guanine(15) transglycosylase-like" evidence="4">
    <location>
        <begin position="11"/>
        <end position="337"/>
    </location>
</feature>
<dbReference type="InterPro" id="IPR050076">
    <property type="entry name" value="ArchSynthase1/Queuine_TRR"/>
</dbReference>
<evidence type="ECO:0000259" key="4">
    <source>
        <dbReference type="Pfam" id="PF01702"/>
    </source>
</evidence>
<dbReference type="PANTHER" id="PTHR46499">
    <property type="entry name" value="QUEUINE TRNA-RIBOSYLTRANSFERASE"/>
    <property type="match status" value="1"/>
</dbReference>
<evidence type="ECO:0000313" key="6">
    <source>
        <dbReference type="Proteomes" id="UP000564033"/>
    </source>
</evidence>
<dbReference type="Gene3D" id="3.20.20.105">
    <property type="entry name" value="Queuine tRNA-ribosyltransferase-like"/>
    <property type="match status" value="1"/>
</dbReference>
<dbReference type="NCBIfam" id="TIGR00449">
    <property type="entry name" value="tgt_general"/>
    <property type="match status" value="1"/>
</dbReference>
<reference evidence="5 6" key="1">
    <citation type="journal article" date="2020" name="Biotechnol. Biofuels">
        <title>New insights from the biogas microbiome by comprehensive genome-resolved metagenomics of nearly 1600 species originating from multiple anaerobic digesters.</title>
        <authorList>
            <person name="Campanaro S."/>
            <person name="Treu L."/>
            <person name="Rodriguez-R L.M."/>
            <person name="Kovalovszki A."/>
            <person name="Ziels R.M."/>
            <person name="Maus I."/>
            <person name="Zhu X."/>
            <person name="Kougias P.G."/>
            <person name="Basile A."/>
            <person name="Luo G."/>
            <person name="Schluter A."/>
            <person name="Konstantinidis K.T."/>
            <person name="Angelidaki I."/>
        </authorList>
    </citation>
    <scope>NUCLEOTIDE SEQUENCE [LARGE SCALE GENOMIC DNA]</scope>
    <source>
        <strain evidence="5">AS19jrsBPTG_9</strain>
    </source>
</reference>
<evidence type="ECO:0000313" key="5">
    <source>
        <dbReference type="EMBL" id="NLZ24284.1"/>
    </source>
</evidence>
<dbReference type="NCBIfam" id="TIGR00430">
    <property type="entry name" value="Q_tRNA_tgt"/>
    <property type="match status" value="1"/>
</dbReference>
<dbReference type="EMBL" id="JAAZIL010000022">
    <property type="protein sequence ID" value="NLZ24284.1"/>
    <property type="molecule type" value="Genomic_DNA"/>
</dbReference>
<dbReference type="Pfam" id="PF01702">
    <property type="entry name" value="TGT"/>
    <property type="match status" value="1"/>
</dbReference>
<organism evidence="5 6">
    <name type="scientific">Candidatus Dojkabacteria bacterium</name>
    <dbReference type="NCBI Taxonomy" id="2099670"/>
    <lineage>
        <taxon>Bacteria</taxon>
        <taxon>Candidatus Dojkabacteria</taxon>
    </lineage>
</organism>
<proteinExistence type="predicted"/>
<dbReference type="InterPro" id="IPR036511">
    <property type="entry name" value="TGT-like_sf"/>
</dbReference>